<dbReference type="Proteomes" id="UP000275281">
    <property type="component" value="Unassembled WGS sequence"/>
</dbReference>
<evidence type="ECO:0000256" key="5">
    <source>
        <dbReference type="ARBA" id="ARBA00037974"/>
    </source>
</evidence>
<dbReference type="GO" id="GO:0030170">
    <property type="term" value="F:pyridoxal phosphate binding"/>
    <property type="evidence" value="ECO:0007669"/>
    <property type="project" value="InterPro"/>
</dbReference>
<dbReference type="InterPro" id="IPR004839">
    <property type="entry name" value="Aminotransferase_I/II_large"/>
</dbReference>
<dbReference type="InterPro" id="IPR015424">
    <property type="entry name" value="PyrdxlP-dep_Trfase"/>
</dbReference>
<feature type="domain" description="Aminotransferase class I/classII large" evidence="6">
    <location>
        <begin position="53"/>
        <end position="376"/>
    </location>
</feature>
<evidence type="ECO:0000313" key="8">
    <source>
        <dbReference type="Proteomes" id="UP000275281"/>
    </source>
</evidence>
<evidence type="ECO:0000313" key="7">
    <source>
        <dbReference type="EMBL" id="RPJ65780.1"/>
    </source>
</evidence>
<dbReference type="InterPro" id="IPR027619">
    <property type="entry name" value="C-S_lyase_PatB-like"/>
</dbReference>
<evidence type="ECO:0000256" key="2">
    <source>
        <dbReference type="ARBA" id="ARBA00012224"/>
    </source>
</evidence>
<dbReference type="Gene3D" id="3.40.640.10">
    <property type="entry name" value="Type I PLP-dependent aspartate aminotransferase-like (Major domain)"/>
    <property type="match status" value="1"/>
</dbReference>
<dbReference type="NCBIfam" id="TIGR04350">
    <property type="entry name" value="C_S_lyase_PatB"/>
    <property type="match status" value="1"/>
</dbReference>
<dbReference type="Pfam" id="PF00155">
    <property type="entry name" value="Aminotran_1_2"/>
    <property type="match status" value="1"/>
</dbReference>
<comment type="caution">
    <text evidence="7">The sequence shown here is derived from an EMBL/GenBank/DDBJ whole genome shotgun (WGS) entry which is preliminary data.</text>
</comment>
<evidence type="ECO:0000256" key="4">
    <source>
        <dbReference type="ARBA" id="ARBA00023239"/>
    </source>
</evidence>
<dbReference type="InterPro" id="IPR015421">
    <property type="entry name" value="PyrdxlP-dep_Trfase_major"/>
</dbReference>
<sequence>MATFPQLPNRKPTFSFKWEKYKGKDILPMWVADSEFACAQPILDALTSRIQHGVLGYTLPAQYSPASDAVVSWLRRRHNWQIKPEWIVWTPGVVPAFNVACIGFGHGDEGKGRVLIQEPNYPPLRAAPGLHNLEKVSIQTRMVDGRLTLDFDQLEAEASNPDTHLMILCNPMNPVGTAMTQSELDRVATICQKYQVTLCSDEIHCDLILDEGTTHLPASAHPALADNSITLMAASKTFNIAGLGTSFAIIPDATLRRRFNQAAAGIEPWANILGLVATEAAFTQCDEWYEQQLTYLRENRALVRDAIDKIPGLTIYPAEATFLAWIDASGLGVDNVQDWCEERGVGPSPGADFGWKHCFRLNFACGRDDLTLALDRLSKA</sequence>
<dbReference type="PANTHER" id="PTHR43525">
    <property type="entry name" value="PROTEIN MALY"/>
    <property type="match status" value="1"/>
</dbReference>
<dbReference type="EMBL" id="RPOK01000004">
    <property type="protein sequence ID" value="RPJ65780.1"/>
    <property type="molecule type" value="Genomic_DNA"/>
</dbReference>
<evidence type="ECO:0000256" key="1">
    <source>
        <dbReference type="ARBA" id="ARBA00001933"/>
    </source>
</evidence>
<keyword evidence="3" id="KW-0663">Pyridoxal phosphate</keyword>
<dbReference type="RefSeq" id="WP_124028411.1">
    <property type="nucleotide sequence ID" value="NZ_JBHRSN010000007.1"/>
</dbReference>
<dbReference type="EC" id="4.4.1.13" evidence="2"/>
<keyword evidence="8" id="KW-1185">Reference proteome</keyword>
<evidence type="ECO:0000259" key="6">
    <source>
        <dbReference type="Pfam" id="PF00155"/>
    </source>
</evidence>
<organism evidence="7 8">
    <name type="scientific">Alteromonas sediminis</name>
    <dbReference type="NCBI Taxonomy" id="2259342"/>
    <lineage>
        <taxon>Bacteria</taxon>
        <taxon>Pseudomonadati</taxon>
        <taxon>Pseudomonadota</taxon>
        <taxon>Gammaproteobacteria</taxon>
        <taxon>Alteromonadales</taxon>
        <taxon>Alteromonadaceae</taxon>
        <taxon>Alteromonas/Salinimonas group</taxon>
        <taxon>Alteromonas</taxon>
    </lineage>
</organism>
<dbReference type="AlphaFoldDB" id="A0A3N5XYR8"/>
<dbReference type="InterPro" id="IPR015422">
    <property type="entry name" value="PyrdxlP-dep_Trfase_small"/>
</dbReference>
<name>A0A3N5XYR8_9ALTE</name>
<dbReference type="Gene3D" id="3.90.1150.10">
    <property type="entry name" value="Aspartate Aminotransferase, domain 1"/>
    <property type="match status" value="1"/>
</dbReference>
<keyword evidence="4 7" id="KW-0456">Lyase</keyword>
<accession>A0A3N5XYR8</accession>
<dbReference type="SUPFAM" id="SSF53383">
    <property type="entry name" value="PLP-dependent transferases"/>
    <property type="match status" value="1"/>
</dbReference>
<proteinExistence type="inferred from homology"/>
<dbReference type="OrthoDB" id="3224382at2"/>
<dbReference type="InterPro" id="IPR051798">
    <property type="entry name" value="Class-II_PLP-Dep_Aminotrans"/>
</dbReference>
<reference evidence="7 8" key="1">
    <citation type="submission" date="2018-11" db="EMBL/GenBank/DDBJ databases">
        <authorList>
            <person name="Ye M.-Q."/>
            <person name="Du Z.-J."/>
        </authorList>
    </citation>
    <scope>NUCLEOTIDE SEQUENCE [LARGE SCALE GENOMIC DNA]</scope>
    <source>
        <strain evidence="7 8">U0105</strain>
    </source>
</reference>
<dbReference type="GO" id="GO:0047804">
    <property type="term" value="F:cysteine-S-conjugate beta-lyase activity"/>
    <property type="evidence" value="ECO:0007669"/>
    <property type="project" value="UniProtKB-EC"/>
</dbReference>
<dbReference type="CDD" id="cd00609">
    <property type="entry name" value="AAT_like"/>
    <property type="match status" value="1"/>
</dbReference>
<evidence type="ECO:0000256" key="3">
    <source>
        <dbReference type="ARBA" id="ARBA00022898"/>
    </source>
</evidence>
<comment type="similarity">
    <text evidence="5">Belongs to the class-II pyridoxal-phosphate-dependent aminotransferase family. MalY/PatB cystathionine beta-lyase subfamily.</text>
</comment>
<protein>
    <recommendedName>
        <fullName evidence="2">cysteine-S-conjugate beta-lyase</fullName>
        <ecNumber evidence="2">4.4.1.13</ecNumber>
    </recommendedName>
</protein>
<comment type="cofactor">
    <cofactor evidence="1">
        <name>pyridoxal 5'-phosphate</name>
        <dbReference type="ChEBI" id="CHEBI:597326"/>
    </cofactor>
</comment>
<dbReference type="PANTHER" id="PTHR43525:SF1">
    <property type="entry name" value="PROTEIN MALY"/>
    <property type="match status" value="1"/>
</dbReference>
<gene>
    <name evidence="7" type="ORF">DRW07_13275</name>
</gene>